<feature type="transmembrane region" description="Helical" evidence="1">
    <location>
        <begin position="20"/>
        <end position="38"/>
    </location>
</feature>
<dbReference type="EMBL" id="CP133568">
    <property type="protein sequence ID" value="WMT03400.1"/>
    <property type="molecule type" value="Genomic_DNA"/>
</dbReference>
<name>A0ABY9PBI2_9GAMM</name>
<keyword evidence="1" id="KW-0472">Membrane</keyword>
<keyword evidence="1" id="KW-0812">Transmembrane</keyword>
<accession>A0ABY9PBI2</accession>
<dbReference type="RefSeq" id="WP_309152150.1">
    <property type="nucleotide sequence ID" value="NZ_CP133568.1"/>
</dbReference>
<reference evidence="2 3" key="1">
    <citation type="submission" date="2023-08" db="EMBL/GenBank/DDBJ databases">
        <title>The whole genome sequence of Lysobacter yananisis.</title>
        <authorList>
            <person name="Sun H."/>
        </authorList>
    </citation>
    <scope>NUCLEOTIDE SEQUENCE [LARGE SCALE GENOMIC DNA]</scope>
    <source>
        <strain evidence="2 3">SNNU513</strain>
    </source>
</reference>
<organism evidence="2 3">
    <name type="scientific">Lysobacter yananisis</name>
    <dbReference type="NCBI Taxonomy" id="1003114"/>
    <lineage>
        <taxon>Bacteria</taxon>
        <taxon>Pseudomonadati</taxon>
        <taxon>Pseudomonadota</taxon>
        <taxon>Gammaproteobacteria</taxon>
        <taxon>Lysobacterales</taxon>
        <taxon>Lysobacteraceae</taxon>
        <taxon>Lysobacter</taxon>
    </lineage>
</organism>
<evidence type="ECO:0000256" key="1">
    <source>
        <dbReference type="SAM" id="Phobius"/>
    </source>
</evidence>
<feature type="transmembrane region" description="Helical" evidence="1">
    <location>
        <begin position="133"/>
        <end position="153"/>
    </location>
</feature>
<proteinExistence type="predicted"/>
<keyword evidence="1" id="KW-1133">Transmembrane helix</keyword>
<keyword evidence="3" id="KW-1185">Reference proteome</keyword>
<evidence type="ECO:0000313" key="2">
    <source>
        <dbReference type="EMBL" id="WMT03400.1"/>
    </source>
</evidence>
<evidence type="ECO:0008006" key="4">
    <source>
        <dbReference type="Google" id="ProtNLM"/>
    </source>
</evidence>
<protein>
    <recommendedName>
        <fullName evidence="4">Tripartite tricarboxylate transporter TctB family protein</fullName>
    </recommendedName>
</protein>
<dbReference type="Proteomes" id="UP001229313">
    <property type="component" value="Chromosome"/>
</dbReference>
<feature type="transmembrane region" description="Helical" evidence="1">
    <location>
        <begin position="59"/>
        <end position="78"/>
    </location>
</feature>
<evidence type="ECO:0000313" key="3">
    <source>
        <dbReference type="Proteomes" id="UP001229313"/>
    </source>
</evidence>
<feature type="transmembrane region" description="Helical" evidence="1">
    <location>
        <begin position="98"/>
        <end position="121"/>
    </location>
</feature>
<gene>
    <name evidence="2" type="ORF">RDV84_00670</name>
</gene>
<sequence>MENAPPDAVPASHAGKRLGILATLSIATIFPGLLFALLRVGRNCAIQDIFAGDNDAAALKLFSVTLIYAGAALALSRLNRRLGFYPVLGAVPVLIGVAAVYGFPLALVPAGLLAIVSFLMWKGRYHCAPIQKWLAIALLVPGAFAVLIIVLNIRMELLYRFG</sequence>